<evidence type="ECO:0000313" key="5">
    <source>
        <dbReference type="Proteomes" id="UP000824469"/>
    </source>
</evidence>
<accession>A0AA38L9M1</accession>
<dbReference type="Gene3D" id="3.40.50.2000">
    <property type="entry name" value="Glycogen Phosphorylase B"/>
    <property type="match status" value="2"/>
</dbReference>
<sequence length="417" mass="45880">MKGPGKPHVAAVPFPALGHTIPILDMATLLASHGLTVSYVTTPANVSRVQQPILEAAAKGLDIRLVVLPAPAVRGLPEGHESSDQIPAESTDLIRELAEKLQHPLRPLDRAPIRRRNPSAVATIKFVLGRFQSIGRGSGMLINTFHELEPAHLDHLKNVTDKPVWGIGPVFPPSGSDKVSVRGKMADIGEEELIRWLDSQSPRSVVYLSFGSQTYLTPQQTNALARGVELSEQPFVWAIKIPPRIEPATSDSASFARRYLPEGFQERTKNRGVVIWGWAPQLLILSHPAVGGFASHCGWNSTLESVTQGIPLIAWPMYGDQPFNSKLIADLGAGIQFCQYRDAIPNAERVKEVIRRVLIEDKGKEMRKSAEKMKEKARITVEDGGSSRADLQAFVNVVRELHTKLGKNKKERSHKCC</sequence>
<evidence type="ECO:0000259" key="3">
    <source>
        <dbReference type="Pfam" id="PF26168"/>
    </source>
</evidence>
<dbReference type="OMA" id="RCLHTET"/>
<dbReference type="Pfam" id="PF26168">
    <property type="entry name" value="Glyco_transf_N"/>
    <property type="match status" value="1"/>
</dbReference>
<evidence type="ECO:0000256" key="1">
    <source>
        <dbReference type="ARBA" id="ARBA00009995"/>
    </source>
</evidence>
<name>A0AA38L9M1_TAXCH</name>
<gene>
    <name evidence="4" type="ORF">KI387_027552</name>
</gene>
<dbReference type="Pfam" id="PF00201">
    <property type="entry name" value="UDPGT"/>
    <property type="match status" value="1"/>
</dbReference>
<feature type="domain" description="Glycosyltransferase N-terminal" evidence="3">
    <location>
        <begin position="9"/>
        <end position="55"/>
    </location>
</feature>
<dbReference type="InterPro" id="IPR058980">
    <property type="entry name" value="Glyco_transf_N"/>
</dbReference>
<dbReference type="PANTHER" id="PTHR48047:SF107">
    <property type="entry name" value="UDP-GLYCOSYLTRANSFERASE 92A1-LIKE"/>
    <property type="match status" value="1"/>
</dbReference>
<dbReference type="EMBL" id="JAHRHJ020000006">
    <property type="protein sequence ID" value="KAH9312517.1"/>
    <property type="molecule type" value="Genomic_DNA"/>
</dbReference>
<reference evidence="4 5" key="1">
    <citation type="journal article" date="2021" name="Nat. Plants">
        <title>The Taxus genome provides insights into paclitaxel biosynthesis.</title>
        <authorList>
            <person name="Xiong X."/>
            <person name="Gou J."/>
            <person name="Liao Q."/>
            <person name="Li Y."/>
            <person name="Zhou Q."/>
            <person name="Bi G."/>
            <person name="Li C."/>
            <person name="Du R."/>
            <person name="Wang X."/>
            <person name="Sun T."/>
            <person name="Guo L."/>
            <person name="Liang H."/>
            <person name="Lu P."/>
            <person name="Wu Y."/>
            <person name="Zhang Z."/>
            <person name="Ro D.K."/>
            <person name="Shang Y."/>
            <person name="Huang S."/>
            <person name="Yan J."/>
        </authorList>
    </citation>
    <scope>NUCLEOTIDE SEQUENCE [LARGE SCALE GENOMIC DNA]</scope>
    <source>
        <strain evidence="4">Ta-2019</strain>
    </source>
</reference>
<dbReference type="SUPFAM" id="SSF53756">
    <property type="entry name" value="UDP-Glycosyltransferase/glycogen phosphorylase"/>
    <property type="match status" value="1"/>
</dbReference>
<dbReference type="InterPro" id="IPR002213">
    <property type="entry name" value="UDP_glucos_trans"/>
</dbReference>
<dbReference type="CDD" id="cd03784">
    <property type="entry name" value="GT1_Gtf-like"/>
    <property type="match status" value="1"/>
</dbReference>
<dbReference type="GO" id="GO:0035251">
    <property type="term" value="F:UDP-glucosyltransferase activity"/>
    <property type="evidence" value="ECO:0007669"/>
    <property type="project" value="TreeGrafter"/>
</dbReference>
<evidence type="ECO:0000256" key="2">
    <source>
        <dbReference type="ARBA" id="ARBA00022679"/>
    </source>
</evidence>
<comment type="caution">
    <text evidence="4">The sequence shown here is derived from an EMBL/GenBank/DDBJ whole genome shotgun (WGS) entry which is preliminary data.</text>
</comment>
<protein>
    <recommendedName>
        <fullName evidence="3">Glycosyltransferase N-terminal domain-containing protein</fullName>
    </recommendedName>
</protein>
<dbReference type="AlphaFoldDB" id="A0AA38L9M1"/>
<dbReference type="FunFam" id="3.40.50.2000:FF:000060">
    <property type="entry name" value="Glycosyltransferase"/>
    <property type="match status" value="1"/>
</dbReference>
<organism evidence="4 5">
    <name type="scientific">Taxus chinensis</name>
    <name type="common">Chinese yew</name>
    <name type="synonym">Taxus wallichiana var. chinensis</name>
    <dbReference type="NCBI Taxonomy" id="29808"/>
    <lineage>
        <taxon>Eukaryota</taxon>
        <taxon>Viridiplantae</taxon>
        <taxon>Streptophyta</taxon>
        <taxon>Embryophyta</taxon>
        <taxon>Tracheophyta</taxon>
        <taxon>Spermatophyta</taxon>
        <taxon>Pinopsida</taxon>
        <taxon>Pinidae</taxon>
        <taxon>Conifers II</taxon>
        <taxon>Cupressales</taxon>
        <taxon>Taxaceae</taxon>
        <taxon>Taxus</taxon>
    </lineage>
</organism>
<keyword evidence="2" id="KW-0808">Transferase</keyword>
<dbReference type="Proteomes" id="UP000824469">
    <property type="component" value="Unassembled WGS sequence"/>
</dbReference>
<keyword evidence="5" id="KW-1185">Reference proteome</keyword>
<dbReference type="PANTHER" id="PTHR48047">
    <property type="entry name" value="GLYCOSYLTRANSFERASE"/>
    <property type="match status" value="1"/>
</dbReference>
<proteinExistence type="inferred from homology"/>
<evidence type="ECO:0000313" key="4">
    <source>
        <dbReference type="EMBL" id="KAH9312517.1"/>
    </source>
</evidence>
<comment type="similarity">
    <text evidence="1">Belongs to the UDP-glycosyltransferase family.</text>
</comment>